<dbReference type="RefSeq" id="WP_229813669.1">
    <property type="nucleotide sequence ID" value="NZ_BMZA01000001.1"/>
</dbReference>
<feature type="chain" id="PRO_5037985404" description="M23ase beta-sheet core domain-containing protein" evidence="2">
    <location>
        <begin position="32"/>
        <end position="240"/>
    </location>
</feature>
<dbReference type="InterPro" id="IPR050570">
    <property type="entry name" value="Cell_wall_metabolism_enzyme"/>
</dbReference>
<evidence type="ECO:0000256" key="2">
    <source>
        <dbReference type="SAM" id="SignalP"/>
    </source>
</evidence>
<evidence type="ECO:0000256" key="1">
    <source>
        <dbReference type="ARBA" id="ARBA00022729"/>
    </source>
</evidence>
<dbReference type="SUPFAM" id="SSF51261">
    <property type="entry name" value="Duplicated hybrid motif"/>
    <property type="match status" value="1"/>
</dbReference>
<feature type="signal peptide" evidence="2">
    <location>
        <begin position="1"/>
        <end position="31"/>
    </location>
</feature>
<dbReference type="CDD" id="cd12797">
    <property type="entry name" value="M23_peptidase"/>
    <property type="match status" value="1"/>
</dbReference>
<comment type="caution">
    <text evidence="4">The sequence shown here is derived from an EMBL/GenBank/DDBJ whole genome shotgun (WGS) entry which is preliminary data.</text>
</comment>
<evidence type="ECO:0000259" key="3">
    <source>
        <dbReference type="Pfam" id="PF01551"/>
    </source>
</evidence>
<dbReference type="AlphaFoldDB" id="A0A918PA74"/>
<evidence type="ECO:0000313" key="5">
    <source>
        <dbReference type="Proteomes" id="UP000648075"/>
    </source>
</evidence>
<dbReference type="Proteomes" id="UP000648075">
    <property type="component" value="Unassembled WGS sequence"/>
</dbReference>
<keyword evidence="5" id="KW-1185">Reference proteome</keyword>
<dbReference type="EMBL" id="BMZA01000001">
    <property type="protein sequence ID" value="GGY93547.1"/>
    <property type="molecule type" value="Genomic_DNA"/>
</dbReference>
<organism evidence="4 5">
    <name type="scientific">Novosphingobium colocasiae</name>
    <dbReference type="NCBI Taxonomy" id="1256513"/>
    <lineage>
        <taxon>Bacteria</taxon>
        <taxon>Pseudomonadati</taxon>
        <taxon>Pseudomonadota</taxon>
        <taxon>Alphaproteobacteria</taxon>
        <taxon>Sphingomonadales</taxon>
        <taxon>Sphingomonadaceae</taxon>
        <taxon>Novosphingobium</taxon>
    </lineage>
</organism>
<dbReference type="PANTHER" id="PTHR21666">
    <property type="entry name" value="PEPTIDASE-RELATED"/>
    <property type="match status" value="1"/>
</dbReference>
<name>A0A918PA74_9SPHN</name>
<dbReference type="InterPro" id="IPR011055">
    <property type="entry name" value="Dup_hybrid_motif"/>
</dbReference>
<gene>
    <name evidence="4" type="ORF">GCM10011614_05630</name>
</gene>
<dbReference type="InterPro" id="IPR016047">
    <property type="entry name" value="M23ase_b-sheet_dom"/>
</dbReference>
<dbReference type="FunFam" id="2.70.70.10:FF:000006">
    <property type="entry name" value="M23 family peptidase"/>
    <property type="match status" value="1"/>
</dbReference>
<evidence type="ECO:0000313" key="4">
    <source>
        <dbReference type="EMBL" id="GGY93547.1"/>
    </source>
</evidence>
<reference evidence="4" key="1">
    <citation type="journal article" date="2014" name="Int. J. Syst. Evol. Microbiol.">
        <title>Complete genome sequence of Corynebacterium casei LMG S-19264T (=DSM 44701T), isolated from a smear-ripened cheese.</title>
        <authorList>
            <consortium name="US DOE Joint Genome Institute (JGI-PGF)"/>
            <person name="Walter F."/>
            <person name="Albersmeier A."/>
            <person name="Kalinowski J."/>
            <person name="Ruckert C."/>
        </authorList>
    </citation>
    <scope>NUCLEOTIDE SEQUENCE</scope>
    <source>
        <strain evidence="4">KCTC 32255</strain>
    </source>
</reference>
<protein>
    <recommendedName>
        <fullName evidence="3">M23ase beta-sheet core domain-containing protein</fullName>
    </recommendedName>
</protein>
<dbReference type="PANTHER" id="PTHR21666:SF289">
    <property type="entry name" value="L-ALA--D-GLU ENDOPEPTIDASE"/>
    <property type="match status" value="1"/>
</dbReference>
<keyword evidence="1 2" id="KW-0732">Signal</keyword>
<dbReference type="Gene3D" id="2.70.70.10">
    <property type="entry name" value="Glucose Permease (Domain IIA)"/>
    <property type="match status" value="1"/>
</dbReference>
<sequence>MVVTKFFAKFRAVTGSLAVAGMLVAAHPALANSSAAAVDIAVPLRAAQAANPSVAGAEDEQFKQLFSSWQKFEDTGFIASRKTAPDTIGTRRLPTSVSIPSVMPIRGEVLTSGYGMRVHPVLGGMRAHKGVDLAAPVGTPVFAPADGVVSRASWFSSYGLFISLEHGADLQTRYGHLSRVNVAEGQAVHKGDLIGYVGTTGRSTGPHLHYEVRVDGVAVNPAPYMQSSLAAVENGDAKGG</sequence>
<accession>A0A918PA74</accession>
<proteinExistence type="predicted"/>
<dbReference type="GO" id="GO:0004222">
    <property type="term" value="F:metalloendopeptidase activity"/>
    <property type="evidence" value="ECO:0007669"/>
    <property type="project" value="TreeGrafter"/>
</dbReference>
<feature type="domain" description="M23ase beta-sheet core" evidence="3">
    <location>
        <begin position="127"/>
        <end position="221"/>
    </location>
</feature>
<dbReference type="Pfam" id="PF01551">
    <property type="entry name" value="Peptidase_M23"/>
    <property type="match status" value="1"/>
</dbReference>
<reference evidence="4" key="2">
    <citation type="submission" date="2020-09" db="EMBL/GenBank/DDBJ databases">
        <authorList>
            <person name="Sun Q."/>
            <person name="Kim S."/>
        </authorList>
    </citation>
    <scope>NUCLEOTIDE SEQUENCE</scope>
    <source>
        <strain evidence="4">KCTC 32255</strain>
    </source>
</reference>